<feature type="compositionally biased region" description="Low complexity" evidence="1">
    <location>
        <begin position="77"/>
        <end position="89"/>
    </location>
</feature>
<sequence length="187" mass="17986">MPARTRSRSTRVLGALAAALTATAVLSACGSDDSTATNTPTTSATTETSTSTSTSAAETSTSTGAAAPETTDDADTSDASPAPAAPGAEGDTGAGPGAAPASTPGAQAFLDGLREKGVEPSDETGAVNIADYICSAQAQGGSPDEIKVFVTALVGSDAAAGGVELSEEQASSTADTYIAVAGATYCN</sequence>
<name>A0A379M387_9NOCA</name>
<feature type="compositionally biased region" description="Low complexity" evidence="1">
    <location>
        <begin position="28"/>
        <end position="69"/>
    </location>
</feature>
<dbReference type="EMBL" id="UGVI01000001">
    <property type="protein sequence ID" value="SUE16216.1"/>
    <property type="molecule type" value="Genomic_DNA"/>
</dbReference>
<dbReference type="Pfam" id="PF05305">
    <property type="entry name" value="DUF732"/>
    <property type="match status" value="1"/>
</dbReference>
<organism evidence="4 5">
    <name type="scientific">Rhodococcus gordoniae</name>
    <dbReference type="NCBI Taxonomy" id="223392"/>
    <lineage>
        <taxon>Bacteria</taxon>
        <taxon>Bacillati</taxon>
        <taxon>Actinomycetota</taxon>
        <taxon>Actinomycetes</taxon>
        <taxon>Mycobacteriales</taxon>
        <taxon>Nocardiaceae</taxon>
        <taxon>Rhodococcus</taxon>
    </lineage>
</organism>
<dbReference type="RefSeq" id="WP_064064500.1">
    <property type="nucleotide sequence ID" value="NZ_CP101467.1"/>
</dbReference>
<evidence type="ECO:0000313" key="5">
    <source>
        <dbReference type="Proteomes" id="UP000254569"/>
    </source>
</evidence>
<keyword evidence="5" id="KW-1185">Reference proteome</keyword>
<evidence type="ECO:0000256" key="2">
    <source>
        <dbReference type="SAM" id="SignalP"/>
    </source>
</evidence>
<feature type="chain" id="PRO_5039005429" evidence="2">
    <location>
        <begin position="28"/>
        <end position="187"/>
    </location>
</feature>
<protein>
    <submittedName>
        <fullName evidence="4">Lipoprotein</fullName>
    </submittedName>
</protein>
<dbReference type="OrthoDB" id="4578583at2"/>
<evidence type="ECO:0000259" key="3">
    <source>
        <dbReference type="Pfam" id="PF05305"/>
    </source>
</evidence>
<evidence type="ECO:0000313" key="4">
    <source>
        <dbReference type="EMBL" id="SUE16216.1"/>
    </source>
</evidence>
<feature type="domain" description="DUF732" evidence="3">
    <location>
        <begin position="107"/>
        <end position="186"/>
    </location>
</feature>
<feature type="signal peptide" evidence="2">
    <location>
        <begin position="1"/>
        <end position="27"/>
    </location>
</feature>
<keyword evidence="4" id="KW-0449">Lipoprotein</keyword>
<gene>
    <name evidence="4" type="ORF">NCTC13296_03084</name>
</gene>
<dbReference type="PROSITE" id="PS51257">
    <property type="entry name" value="PROKAR_LIPOPROTEIN"/>
    <property type="match status" value="1"/>
</dbReference>
<evidence type="ECO:0000256" key="1">
    <source>
        <dbReference type="SAM" id="MobiDB-lite"/>
    </source>
</evidence>
<dbReference type="AlphaFoldDB" id="A0A379M387"/>
<dbReference type="InterPro" id="IPR007969">
    <property type="entry name" value="DUF732"/>
</dbReference>
<accession>A0A379M387</accession>
<feature type="region of interest" description="Disordered" evidence="1">
    <location>
        <begin position="28"/>
        <end position="105"/>
    </location>
</feature>
<proteinExistence type="predicted"/>
<keyword evidence="2" id="KW-0732">Signal</keyword>
<reference evidence="4 5" key="1">
    <citation type="submission" date="2018-06" db="EMBL/GenBank/DDBJ databases">
        <authorList>
            <consortium name="Pathogen Informatics"/>
            <person name="Doyle S."/>
        </authorList>
    </citation>
    <scope>NUCLEOTIDE SEQUENCE [LARGE SCALE GENOMIC DNA]</scope>
    <source>
        <strain evidence="4 5">NCTC13296</strain>
    </source>
</reference>
<dbReference type="Proteomes" id="UP000254569">
    <property type="component" value="Unassembled WGS sequence"/>
</dbReference>